<evidence type="ECO:0000313" key="1">
    <source>
        <dbReference type="EMBL" id="CAG8778305.1"/>
    </source>
</evidence>
<feature type="non-terminal residue" evidence="1">
    <location>
        <position position="120"/>
    </location>
</feature>
<reference evidence="1" key="1">
    <citation type="submission" date="2021-06" db="EMBL/GenBank/DDBJ databases">
        <authorList>
            <person name="Kallberg Y."/>
            <person name="Tangrot J."/>
            <person name="Rosling A."/>
        </authorList>
    </citation>
    <scope>NUCLEOTIDE SEQUENCE</scope>
    <source>
        <strain evidence="1">IL203A</strain>
    </source>
</reference>
<keyword evidence="2" id="KW-1185">Reference proteome</keyword>
<dbReference type="Proteomes" id="UP000789702">
    <property type="component" value="Unassembled WGS sequence"/>
</dbReference>
<feature type="non-terminal residue" evidence="1">
    <location>
        <position position="1"/>
    </location>
</feature>
<sequence>TIGIGKVLISGTKRKRAAISGVTKREICQKLSAPNPPKQKDLAPEYNISEQAVSDIWRERNKWLQLQGDSHNAQSKRECLPGFLMIENVLDRWLQYAFAKQMPLSDEVLIEKAKSIASHL</sequence>
<gene>
    <name evidence="1" type="ORF">DHETER_LOCUS16257</name>
</gene>
<proteinExistence type="predicted"/>
<protein>
    <submittedName>
        <fullName evidence="1">3428_t:CDS:1</fullName>
    </submittedName>
</protein>
<organism evidence="1 2">
    <name type="scientific">Dentiscutata heterogama</name>
    <dbReference type="NCBI Taxonomy" id="1316150"/>
    <lineage>
        <taxon>Eukaryota</taxon>
        <taxon>Fungi</taxon>
        <taxon>Fungi incertae sedis</taxon>
        <taxon>Mucoromycota</taxon>
        <taxon>Glomeromycotina</taxon>
        <taxon>Glomeromycetes</taxon>
        <taxon>Diversisporales</taxon>
        <taxon>Gigasporaceae</taxon>
        <taxon>Dentiscutata</taxon>
    </lineage>
</organism>
<comment type="caution">
    <text evidence="1">The sequence shown here is derived from an EMBL/GenBank/DDBJ whole genome shotgun (WGS) entry which is preliminary data.</text>
</comment>
<dbReference type="EMBL" id="CAJVPU010061253">
    <property type="protein sequence ID" value="CAG8778305.1"/>
    <property type="molecule type" value="Genomic_DNA"/>
</dbReference>
<accession>A0ACA9R5L0</accession>
<name>A0ACA9R5L0_9GLOM</name>
<evidence type="ECO:0000313" key="2">
    <source>
        <dbReference type="Proteomes" id="UP000789702"/>
    </source>
</evidence>